<dbReference type="Proteomes" id="UP000005778">
    <property type="component" value="Chromosome"/>
</dbReference>
<dbReference type="GO" id="GO:0016787">
    <property type="term" value="F:hydrolase activity"/>
    <property type="evidence" value="ECO:0007669"/>
    <property type="project" value="InterPro"/>
</dbReference>
<dbReference type="SMART" id="SM00487">
    <property type="entry name" value="DEXDc"/>
    <property type="match status" value="1"/>
</dbReference>
<feature type="domain" description="PLD phosphodiesterase" evidence="2">
    <location>
        <begin position="927"/>
        <end position="950"/>
    </location>
</feature>
<dbReference type="GO" id="GO:0005829">
    <property type="term" value="C:cytosol"/>
    <property type="evidence" value="ECO:0007669"/>
    <property type="project" value="TreeGrafter"/>
</dbReference>
<dbReference type="EMBL" id="CM001488">
    <property type="protein sequence ID" value="EIM62308.1"/>
    <property type="molecule type" value="Genomic_DNA"/>
</dbReference>
<dbReference type="CDD" id="cd17926">
    <property type="entry name" value="DEXHc_RE"/>
    <property type="match status" value="1"/>
</dbReference>
<dbReference type="HOGENOM" id="CLU_011771_1_0_7"/>
<evidence type="ECO:0000259" key="2">
    <source>
        <dbReference type="PROSITE" id="PS50035"/>
    </source>
</evidence>
<dbReference type="Pfam" id="PF22548">
    <property type="entry name" value="AEP-TOTE"/>
    <property type="match status" value="1"/>
</dbReference>
<dbReference type="STRING" id="879212.DespoDRAFT_00275"/>
<evidence type="ECO:0000256" key="1">
    <source>
        <dbReference type="SAM" id="Coils"/>
    </source>
</evidence>
<dbReference type="PROSITE" id="PS50035">
    <property type="entry name" value="PLD"/>
    <property type="match status" value="1"/>
</dbReference>
<dbReference type="SUPFAM" id="SSF52540">
    <property type="entry name" value="P-loop containing nucleoside triphosphate hydrolases"/>
    <property type="match status" value="2"/>
</dbReference>
<dbReference type="InterPro" id="IPR050742">
    <property type="entry name" value="Helicase_Restrict-Modif_Enz"/>
</dbReference>
<dbReference type="InterPro" id="IPR014001">
    <property type="entry name" value="Helicase_ATP-bd"/>
</dbReference>
<name>I5AYJ5_9BACT</name>
<reference evidence="4 5" key="2">
    <citation type="submission" date="2012-02" db="EMBL/GenBank/DDBJ databases">
        <title>Improved High-Quality Draft sequence of Desulfobacter postgatei 2ac9.</title>
        <authorList>
            <consortium name="US DOE Joint Genome Institute"/>
            <person name="Lucas S."/>
            <person name="Han J."/>
            <person name="Lapidus A."/>
            <person name="Cheng J.-F."/>
            <person name="Goodwin L."/>
            <person name="Pitluck S."/>
            <person name="Peters L."/>
            <person name="Ovchinnikova G."/>
            <person name="Held B."/>
            <person name="Detter J.C."/>
            <person name="Han C."/>
            <person name="Tapia R."/>
            <person name="Land M."/>
            <person name="Hauser L."/>
            <person name="Kyrpides N."/>
            <person name="Ivanova N."/>
            <person name="Pagani I."/>
            <person name="Orellana R."/>
            <person name="Lovley D."/>
            <person name="Woyke T."/>
        </authorList>
    </citation>
    <scope>NUCLEOTIDE SEQUENCE [LARGE SCALE GENOMIC DNA]</scope>
    <source>
        <strain evidence="4 5">2ac9</strain>
    </source>
</reference>
<dbReference type="RefSeq" id="WP_004070781.1">
    <property type="nucleotide sequence ID" value="NZ_CM001488.1"/>
</dbReference>
<accession>I5AYJ5</accession>
<dbReference type="SUPFAM" id="SSF56024">
    <property type="entry name" value="Phospholipase D/nuclease"/>
    <property type="match status" value="1"/>
</dbReference>
<proteinExistence type="predicted"/>
<feature type="coiled-coil region" evidence="1">
    <location>
        <begin position="6"/>
        <end position="33"/>
    </location>
</feature>
<evidence type="ECO:0000259" key="3">
    <source>
        <dbReference type="PROSITE" id="PS51192"/>
    </source>
</evidence>
<reference evidence="4 5" key="1">
    <citation type="submission" date="2011-09" db="EMBL/GenBank/DDBJ databases">
        <authorList>
            <consortium name="US DOE Joint Genome Institute (JGI-PGF)"/>
            <person name="Lucas S."/>
            <person name="Han J."/>
            <person name="Lapidus A."/>
            <person name="Cheng J.-F."/>
            <person name="Goodwin L."/>
            <person name="Pitluck S."/>
            <person name="Peters L."/>
            <person name="Land M.L."/>
            <person name="Hauser L."/>
            <person name="Orellana R."/>
            <person name="Lovley D."/>
            <person name="Woyke T.J."/>
        </authorList>
    </citation>
    <scope>NUCLEOTIDE SEQUENCE [LARGE SCALE GENOMIC DNA]</scope>
    <source>
        <strain evidence="4 5">2ac9</strain>
    </source>
</reference>
<protein>
    <recommendedName>
        <fullName evidence="6">DNA/RNA helicase, superfamily II</fullName>
    </recommendedName>
</protein>
<dbReference type="GO" id="GO:0003677">
    <property type="term" value="F:DNA binding"/>
    <property type="evidence" value="ECO:0007669"/>
    <property type="project" value="InterPro"/>
</dbReference>
<keyword evidence="5" id="KW-1185">Reference proteome</keyword>
<dbReference type="eggNOG" id="COG4951">
    <property type="taxonomic scope" value="Bacteria"/>
</dbReference>
<dbReference type="eggNOG" id="COG1061">
    <property type="taxonomic scope" value="Bacteria"/>
</dbReference>
<evidence type="ECO:0008006" key="6">
    <source>
        <dbReference type="Google" id="ProtNLM"/>
    </source>
</evidence>
<dbReference type="InterPro" id="IPR025202">
    <property type="entry name" value="PLD-like_dom"/>
</dbReference>
<dbReference type="GO" id="GO:0006793">
    <property type="term" value="P:phosphorus metabolic process"/>
    <property type="evidence" value="ECO:0007669"/>
    <property type="project" value="UniProtKB-ARBA"/>
</dbReference>
<dbReference type="Pfam" id="PF04851">
    <property type="entry name" value="ResIII"/>
    <property type="match status" value="1"/>
</dbReference>
<dbReference type="PROSITE" id="PS51192">
    <property type="entry name" value="HELICASE_ATP_BIND_1"/>
    <property type="match status" value="1"/>
</dbReference>
<dbReference type="InterPro" id="IPR001736">
    <property type="entry name" value="PLipase_D/transphosphatidylase"/>
</dbReference>
<dbReference type="InterPro" id="IPR006935">
    <property type="entry name" value="Helicase/UvrB_N"/>
</dbReference>
<dbReference type="PANTHER" id="PTHR47396">
    <property type="entry name" value="TYPE I RESTRICTION ENZYME ECOKI R PROTEIN"/>
    <property type="match status" value="1"/>
</dbReference>
<dbReference type="InterPro" id="IPR027417">
    <property type="entry name" value="P-loop_NTPase"/>
</dbReference>
<keyword evidence="1" id="KW-0175">Coiled coil</keyword>
<dbReference type="OrthoDB" id="9804086at2"/>
<gene>
    <name evidence="4" type="ORF">DespoDRAFT_00275</name>
</gene>
<dbReference type="CDD" id="cd09126">
    <property type="entry name" value="PLDc_C_DEXD_like"/>
    <property type="match status" value="1"/>
</dbReference>
<organism evidence="4 5">
    <name type="scientific">Desulfobacter postgatei 2ac9</name>
    <dbReference type="NCBI Taxonomy" id="879212"/>
    <lineage>
        <taxon>Bacteria</taxon>
        <taxon>Pseudomonadati</taxon>
        <taxon>Thermodesulfobacteriota</taxon>
        <taxon>Desulfobacteria</taxon>
        <taxon>Desulfobacterales</taxon>
        <taxon>Desulfobacteraceae</taxon>
        <taxon>Desulfobacter</taxon>
    </lineage>
</organism>
<dbReference type="Pfam" id="PF13091">
    <property type="entry name" value="PLDc_2"/>
    <property type="match status" value="1"/>
</dbReference>
<dbReference type="CDD" id="cd18785">
    <property type="entry name" value="SF2_C"/>
    <property type="match status" value="1"/>
</dbReference>
<feature type="domain" description="Helicase ATP-binding" evidence="3">
    <location>
        <begin position="463"/>
        <end position="628"/>
    </location>
</feature>
<evidence type="ECO:0000313" key="4">
    <source>
        <dbReference type="EMBL" id="EIM62308.1"/>
    </source>
</evidence>
<dbReference type="InterPro" id="IPR054347">
    <property type="entry name" value="TOTE_primase"/>
</dbReference>
<sequence length="989" mass="112061">MTINDYDELKRKYNALLEENKALKAKIREFVSKSENIISHHKPVQSGVTAFNHFEKPASNPKSDAAVPGGTYGGLVTRYSQNNEKIDLFMSLFRGRSDVYAKKWQSKKGATGYSPVCLNEWVPGICNKRKIKCSACGNQSYGTLNESVVEKHLRGEFVIGVYPMNLDETCHFIAIDFDKEGWIQDIAVIRNICSKFDIPVAIERSQSGNGCHAWFFFEQKIPAAFARKFGTSLLTYAMGERHQISFKSYDRLFPNQDTMPDGGFGNLIALPLQKKARGNGNAVFISEDFNPYPDQWQFLSGIQKLNEKDLTSYINKLTRGNDLGVLKEETSESKPWQKQQSIGLKSNDFPKTVKIVKSGMLYIEKRGLSQKALNILKRYAAFKNPLFYKAQAMRKSTFGKPRVVSCSDDYKDHIALPCGCECDVKSLLREKNVTLIHEDKSNPGKVINVEFNGELREEQQLAVDALSVHDNGVLSAATAFGKTVIGAKLIGMKKVNTLVLVHRQQLLSQWRERLEQFLIINESLPEAPEKRGRKKEQDIIGHMAAGKDRLSGIVDIAVMQSLNTKGDVKEVVKNYGMILVDECHHVPAVTFEQILKQATAKYIYGLTATPARSDGHHPIIFFYCGPVRFSVDAKKQAEKRPFDHYLIPRFTSFRIPPGEDEGRLSLQEITKDLVSDEIRNQLIIDDVVECYEKGRKSLILTGRVSHVAKLVENLKDRLSNVISLTGGMGDKKTARVIGEINEIKDTEPFVLVATGSYIGEGFDEARLDTLFLAMPIAWKGTLHQYAGRLHRYFKGKEEVRVYDYIDLHVKMLEKMYGKRLKGYASIGYKTKASRFPDSPTNLIFNKDDFFPVYLRDIAVASKYVLIISPFVTKQRMFQMMDHFNDLLKKQVKITVITRPANDYDENRKTMLSDLFSTIETGGVQMVYKSNIHQKFAIIDNKITWYGSINLLSFGYSEESIMRLESSSIACELTDSIGMRDFFNKQNAIK</sequence>
<dbReference type="eggNOG" id="COG1502">
    <property type="taxonomic scope" value="Bacteria"/>
</dbReference>
<dbReference type="Gene3D" id="3.30.870.10">
    <property type="entry name" value="Endonuclease Chain A"/>
    <property type="match status" value="1"/>
</dbReference>
<evidence type="ECO:0000313" key="5">
    <source>
        <dbReference type="Proteomes" id="UP000005778"/>
    </source>
</evidence>
<dbReference type="AlphaFoldDB" id="I5AYJ5"/>
<dbReference type="Gene3D" id="3.40.50.300">
    <property type="entry name" value="P-loop containing nucleotide triphosphate hydrolases"/>
    <property type="match status" value="2"/>
</dbReference>
<dbReference type="PANTHER" id="PTHR47396:SF1">
    <property type="entry name" value="ATP-DEPENDENT HELICASE IRC3-RELATED"/>
    <property type="match status" value="1"/>
</dbReference>
<dbReference type="GO" id="GO:0005524">
    <property type="term" value="F:ATP binding"/>
    <property type="evidence" value="ECO:0007669"/>
    <property type="project" value="InterPro"/>
</dbReference>